<organism evidence="5 6">
    <name type="scientific">Penicillium chermesinum</name>
    <dbReference type="NCBI Taxonomy" id="63820"/>
    <lineage>
        <taxon>Eukaryota</taxon>
        <taxon>Fungi</taxon>
        <taxon>Dikarya</taxon>
        <taxon>Ascomycota</taxon>
        <taxon>Pezizomycotina</taxon>
        <taxon>Eurotiomycetes</taxon>
        <taxon>Eurotiomycetidae</taxon>
        <taxon>Eurotiales</taxon>
        <taxon>Aspergillaceae</taxon>
        <taxon>Penicillium</taxon>
    </lineage>
</organism>
<evidence type="ECO:0000256" key="2">
    <source>
        <dbReference type="ARBA" id="ARBA00023043"/>
    </source>
</evidence>
<reference evidence="5" key="1">
    <citation type="submission" date="2022-11" db="EMBL/GenBank/DDBJ databases">
        <authorList>
            <person name="Petersen C."/>
        </authorList>
    </citation>
    <scope>NUCLEOTIDE SEQUENCE</scope>
    <source>
        <strain evidence="5">IBT 19713</strain>
    </source>
</reference>
<feature type="region of interest" description="Disordered" evidence="4">
    <location>
        <begin position="420"/>
        <end position="455"/>
    </location>
</feature>
<evidence type="ECO:0008006" key="7">
    <source>
        <dbReference type="Google" id="ProtNLM"/>
    </source>
</evidence>
<name>A0A9W9NGW0_9EURO</name>
<dbReference type="PROSITE" id="PS50297">
    <property type="entry name" value="ANK_REP_REGION"/>
    <property type="match status" value="1"/>
</dbReference>
<dbReference type="SMART" id="SM00248">
    <property type="entry name" value="ANK"/>
    <property type="match status" value="5"/>
</dbReference>
<dbReference type="AlphaFoldDB" id="A0A9W9NGW0"/>
<dbReference type="PROSITE" id="PS50088">
    <property type="entry name" value="ANK_REPEAT"/>
    <property type="match status" value="2"/>
</dbReference>
<dbReference type="PANTHER" id="PTHR24198:SF165">
    <property type="entry name" value="ANKYRIN REPEAT-CONTAINING PROTEIN-RELATED"/>
    <property type="match status" value="1"/>
</dbReference>
<dbReference type="PANTHER" id="PTHR24198">
    <property type="entry name" value="ANKYRIN REPEAT AND PROTEIN KINASE DOMAIN-CONTAINING PROTEIN"/>
    <property type="match status" value="1"/>
</dbReference>
<keyword evidence="1" id="KW-0677">Repeat</keyword>
<dbReference type="RefSeq" id="XP_058326471.1">
    <property type="nucleotide sequence ID" value="XM_058478141.1"/>
</dbReference>
<comment type="caution">
    <text evidence="5">The sequence shown here is derived from an EMBL/GenBank/DDBJ whole genome shotgun (WGS) entry which is preliminary data.</text>
</comment>
<evidence type="ECO:0000313" key="5">
    <source>
        <dbReference type="EMBL" id="KAJ5219641.1"/>
    </source>
</evidence>
<dbReference type="InterPro" id="IPR036770">
    <property type="entry name" value="Ankyrin_rpt-contain_sf"/>
</dbReference>
<gene>
    <name evidence="5" type="ORF">N7468_008845</name>
</gene>
<dbReference type="Gene3D" id="1.25.40.20">
    <property type="entry name" value="Ankyrin repeat-containing domain"/>
    <property type="match status" value="3"/>
</dbReference>
<feature type="repeat" description="ANK" evidence="3">
    <location>
        <begin position="31"/>
        <end position="63"/>
    </location>
</feature>
<dbReference type="Pfam" id="PF12796">
    <property type="entry name" value="Ank_2"/>
    <property type="match status" value="2"/>
</dbReference>
<evidence type="ECO:0000313" key="6">
    <source>
        <dbReference type="Proteomes" id="UP001150941"/>
    </source>
</evidence>
<dbReference type="InterPro" id="IPR002110">
    <property type="entry name" value="Ankyrin_rpt"/>
</dbReference>
<dbReference type="EMBL" id="JAPQKS010000007">
    <property type="protein sequence ID" value="KAJ5219641.1"/>
    <property type="molecule type" value="Genomic_DNA"/>
</dbReference>
<protein>
    <recommendedName>
        <fullName evidence="7">Ankyrin repeat protein</fullName>
    </recommendedName>
</protein>
<accession>A0A9W9NGW0</accession>
<dbReference type="SUPFAM" id="SSF48403">
    <property type="entry name" value="Ankyrin repeat"/>
    <property type="match status" value="2"/>
</dbReference>
<evidence type="ECO:0000256" key="3">
    <source>
        <dbReference type="PROSITE-ProRule" id="PRU00023"/>
    </source>
</evidence>
<dbReference type="Proteomes" id="UP001150941">
    <property type="component" value="Unassembled WGS sequence"/>
</dbReference>
<evidence type="ECO:0000256" key="4">
    <source>
        <dbReference type="SAM" id="MobiDB-lite"/>
    </source>
</evidence>
<feature type="compositionally biased region" description="Polar residues" evidence="4">
    <location>
        <begin position="429"/>
        <end position="447"/>
    </location>
</feature>
<sequence>MDLHQAARRGSVLDIQSAIEEGCDVNTRDEAGKTPLWFAVQEGHLEACKFLIARGASVEEQIHNVLELAVQEGYAEIVELLWPHCEGERQYLCLETAISLGFHGIADFFIETRAFEYQHSQSSHLEMIQRYGFPARDIAAFQQWERFIFVRRFEKLPLNRIFFDYALLLATKADRNAGLRLVTLLLQGDTPLANPNCIIKIDAEIETPLTNAAEKNNLEILDILVQRPDIQLTSRGKYGWPAFLHLLATPDFIDSEKGRIMARMLSNEPFPHFFPIDDRAARLEIVFRNALRLEDNVMLKRLIDLIHGAAGTSILPLLIKANDAHGLRWLLNSDVQFFYPLNEILPMEIAEETLAGLSQASMDQSLMKEWADKGFANATLWSALRFDTWKSPAFESLLSCSYVDLDKPFPSTRGLGAGEANIASPPLIGNSTGNSTGQKRKFQSGSAADSPGLHVPLGPPDSAVLTDYQIQLILLEQANKRRLAREGKGEPSILKSPLVWAAANRKPQLVELLLCTSRVDVNSQDSLNQTSLMHAIAVNDQQTVEILLKSKDIDLNLRDHDGRTAIFHATEIGDLHIIRLLTETRRVDLSIRDSKGKTVIDLAKKTKNQNLVAALTP</sequence>
<evidence type="ECO:0000256" key="1">
    <source>
        <dbReference type="ARBA" id="ARBA00022737"/>
    </source>
</evidence>
<proteinExistence type="predicted"/>
<keyword evidence="6" id="KW-1185">Reference proteome</keyword>
<dbReference type="GeneID" id="83205444"/>
<dbReference type="OrthoDB" id="20872at2759"/>
<reference evidence="5" key="2">
    <citation type="journal article" date="2023" name="IMA Fungus">
        <title>Comparative genomic study of the Penicillium genus elucidates a diverse pangenome and 15 lateral gene transfer events.</title>
        <authorList>
            <person name="Petersen C."/>
            <person name="Sorensen T."/>
            <person name="Nielsen M.R."/>
            <person name="Sondergaard T.E."/>
            <person name="Sorensen J.L."/>
            <person name="Fitzpatrick D.A."/>
            <person name="Frisvad J.C."/>
            <person name="Nielsen K.L."/>
        </authorList>
    </citation>
    <scope>NUCLEOTIDE SEQUENCE</scope>
    <source>
        <strain evidence="5">IBT 19713</strain>
    </source>
</reference>
<keyword evidence="2 3" id="KW-0040">ANK repeat</keyword>
<feature type="repeat" description="ANK" evidence="3">
    <location>
        <begin position="1"/>
        <end position="30"/>
    </location>
</feature>